<dbReference type="PANTHER" id="PTHR46289:SF14">
    <property type="entry name" value="DUF4371 DOMAIN-CONTAINING PROTEIN"/>
    <property type="match status" value="1"/>
</dbReference>
<dbReference type="InterPro" id="IPR008906">
    <property type="entry name" value="HATC_C_dom"/>
</dbReference>
<sequence>MVWVDKSNSLTELRLWITKLRRTNCKPKTGIDALTECNKEIHPNIYLLLKILCTLPVSTTTPEHMFSALKKVKTYLRNTMTEDRLNGLSMMAVNRDNKVNPEDVFDDISKRPRK</sequence>
<evidence type="ECO:0000313" key="3">
    <source>
        <dbReference type="Proteomes" id="UP000007819"/>
    </source>
</evidence>
<dbReference type="EnsemblMetazoa" id="XM_008188313.1">
    <property type="protein sequence ID" value="XP_008186535.1"/>
    <property type="gene ID" value="LOC103310340"/>
</dbReference>
<proteinExistence type="predicted"/>
<reference evidence="2" key="2">
    <citation type="submission" date="2022-06" db="UniProtKB">
        <authorList>
            <consortium name="EnsemblMetazoa"/>
        </authorList>
    </citation>
    <scope>IDENTIFICATION</scope>
</reference>
<keyword evidence="3" id="KW-1185">Reference proteome</keyword>
<dbReference type="Pfam" id="PF05699">
    <property type="entry name" value="Dimer_Tnp_hAT"/>
    <property type="match status" value="1"/>
</dbReference>
<protein>
    <recommendedName>
        <fullName evidence="1">HAT C-terminal dimerisation domain-containing protein</fullName>
    </recommendedName>
</protein>
<dbReference type="RefSeq" id="XP_008186535.1">
    <property type="nucleotide sequence ID" value="XM_008188313.1"/>
</dbReference>
<accession>A0A8R2FAS4</accession>
<feature type="domain" description="HAT C-terminal dimerisation" evidence="1">
    <location>
        <begin position="37"/>
        <end position="95"/>
    </location>
</feature>
<dbReference type="SUPFAM" id="SSF53098">
    <property type="entry name" value="Ribonuclease H-like"/>
    <property type="match status" value="1"/>
</dbReference>
<dbReference type="InterPro" id="IPR012337">
    <property type="entry name" value="RNaseH-like_sf"/>
</dbReference>
<dbReference type="OrthoDB" id="6618164at2759"/>
<dbReference type="KEGG" id="api:103310340"/>
<name>A0A8R2FAS4_ACYPI</name>
<reference evidence="3" key="1">
    <citation type="submission" date="2010-06" db="EMBL/GenBank/DDBJ databases">
        <authorList>
            <person name="Jiang H."/>
            <person name="Abraham K."/>
            <person name="Ali S."/>
            <person name="Alsbrooks S.L."/>
            <person name="Anim B.N."/>
            <person name="Anosike U.S."/>
            <person name="Attaway T."/>
            <person name="Bandaranaike D.P."/>
            <person name="Battles P.K."/>
            <person name="Bell S.N."/>
            <person name="Bell A.V."/>
            <person name="Beltran B."/>
            <person name="Bickham C."/>
            <person name="Bustamante Y."/>
            <person name="Caleb T."/>
            <person name="Canada A."/>
            <person name="Cardenas V."/>
            <person name="Carter K."/>
            <person name="Chacko J."/>
            <person name="Chandrabose M.N."/>
            <person name="Chavez D."/>
            <person name="Chavez A."/>
            <person name="Chen L."/>
            <person name="Chu H.-S."/>
            <person name="Claassen K.J."/>
            <person name="Cockrell R."/>
            <person name="Collins M."/>
            <person name="Cooper J.A."/>
            <person name="Cree A."/>
            <person name="Curry S.M."/>
            <person name="Da Y."/>
            <person name="Dao M.D."/>
            <person name="Das B."/>
            <person name="Davila M.-L."/>
            <person name="Davy-Carroll L."/>
            <person name="Denson S."/>
            <person name="Dinh H."/>
            <person name="Ebong V.E."/>
            <person name="Edwards J.R."/>
            <person name="Egan A."/>
            <person name="El-Daye J."/>
            <person name="Escobedo L."/>
            <person name="Fernandez S."/>
            <person name="Fernando P.R."/>
            <person name="Flagg N."/>
            <person name="Forbes L.D."/>
            <person name="Fowler R.G."/>
            <person name="Fu Q."/>
            <person name="Gabisi R.A."/>
            <person name="Ganer J."/>
            <person name="Garbino Pronczuk A."/>
            <person name="Garcia R.M."/>
            <person name="Garner T."/>
            <person name="Garrett T.E."/>
            <person name="Gonzalez D.A."/>
            <person name="Hamid H."/>
            <person name="Hawkins E.S."/>
            <person name="Hirani K."/>
            <person name="Hogues M.E."/>
            <person name="Hollins B."/>
            <person name="Hsiao C.-H."/>
            <person name="Jabil R."/>
            <person name="James M.L."/>
            <person name="Jhangiani S.N."/>
            <person name="Johnson B."/>
            <person name="Johnson Q."/>
            <person name="Joshi V."/>
            <person name="Kalu J.B."/>
            <person name="Kam C."/>
            <person name="Kashfia A."/>
            <person name="Keebler J."/>
            <person name="Kisamo H."/>
            <person name="Kovar C.L."/>
            <person name="Lago L.A."/>
            <person name="Lai C.-Y."/>
            <person name="Laidlaw J."/>
            <person name="Lara F."/>
            <person name="Le T.-K."/>
            <person name="Lee S.L."/>
            <person name="Legall F.H."/>
            <person name="Lemon S.J."/>
            <person name="Lewis L.R."/>
            <person name="Li B."/>
            <person name="Liu Y."/>
            <person name="Liu Y.-S."/>
            <person name="Lopez J."/>
            <person name="Lozado R.J."/>
            <person name="Lu J."/>
            <person name="Madu R.C."/>
            <person name="Maheshwari M."/>
            <person name="Maheshwari R."/>
            <person name="Malloy K."/>
            <person name="Martinez E."/>
            <person name="Mathew T."/>
            <person name="Mercado I.C."/>
            <person name="Mercado C."/>
            <person name="Meyer B."/>
            <person name="Montgomery K."/>
            <person name="Morgan M.B."/>
            <person name="Munidasa M."/>
            <person name="Nazareth L.V."/>
            <person name="Nelson J."/>
            <person name="Ng B.M."/>
            <person name="Nguyen N.B."/>
            <person name="Nguyen P.Q."/>
            <person name="Nguyen T."/>
            <person name="Obregon M."/>
            <person name="Okwuonu G.O."/>
            <person name="Onwere C.G."/>
            <person name="Orozco G."/>
            <person name="Parra A."/>
            <person name="Patel S."/>
            <person name="Patil S."/>
            <person name="Perez A."/>
            <person name="Perez Y."/>
            <person name="Pham C."/>
            <person name="Primus E.L."/>
            <person name="Pu L.-L."/>
            <person name="Puazo M."/>
            <person name="Qin X."/>
            <person name="Quiroz J.B."/>
            <person name="Reese J."/>
            <person name="Richards S."/>
            <person name="Rives C.M."/>
            <person name="Robberts R."/>
            <person name="Ruiz S.J."/>
            <person name="Ruiz M.J."/>
            <person name="Santibanez J."/>
            <person name="Schneider B.W."/>
            <person name="Sisson I."/>
            <person name="Smith M."/>
            <person name="Sodergren E."/>
            <person name="Song X.-Z."/>
            <person name="Song B.B."/>
            <person name="Summersgill H."/>
            <person name="Thelus R."/>
            <person name="Thornton R.D."/>
            <person name="Trejos Z.Y."/>
            <person name="Usmani K."/>
            <person name="Vattathil S."/>
            <person name="Villasana D."/>
            <person name="Walker D.L."/>
            <person name="Wang S."/>
            <person name="Wang K."/>
            <person name="White C.S."/>
            <person name="Williams A.C."/>
            <person name="Williamson J."/>
            <person name="Wilson K."/>
            <person name="Woghiren I.O."/>
            <person name="Woodworth J.R."/>
            <person name="Worley K.C."/>
            <person name="Wright R.A."/>
            <person name="Wu W."/>
            <person name="Young L."/>
            <person name="Zhang L."/>
            <person name="Zhang J."/>
            <person name="Zhu Y."/>
            <person name="Muzny D.M."/>
            <person name="Weinstock G."/>
            <person name="Gibbs R.A."/>
        </authorList>
    </citation>
    <scope>NUCLEOTIDE SEQUENCE [LARGE SCALE GENOMIC DNA]</scope>
    <source>
        <strain evidence="3">LSR1</strain>
    </source>
</reference>
<dbReference type="PANTHER" id="PTHR46289">
    <property type="entry name" value="52 KDA REPRESSOR OF THE INHIBITOR OF THE PROTEIN KINASE-LIKE PROTEIN-RELATED"/>
    <property type="match status" value="1"/>
</dbReference>
<dbReference type="Proteomes" id="UP000007819">
    <property type="component" value="Chromosome A2"/>
</dbReference>
<dbReference type="GO" id="GO:0046983">
    <property type="term" value="F:protein dimerization activity"/>
    <property type="evidence" value="ECO:0007669"/>
    <property type="project" value="InterPro"/>
</dbReference>
<dbReference type="AlphaFoldDB" id="A0A8R2FAS4"/>
<evidence type="ECO:0000259" key="1">
    <source>
        <dbReference type="Pfam" id="PF05699"/>
    </source>
</evidence>
<dbReference type="InterPro" id="IPR052958">
    <property type="entry name" value="IFN-induced_PKR_regulator"/>
</dbReference>
<organism evidence="2 3">
    <name type="scientific">Acyrthosiphon pisum</name>
    <name type="common">Pea aphid</name>
    <dbReference type="NCBI Taxonomy" id="7029"/>
    <lineage>
        <taxon>Eukaryota</taxon>
        <taxon>Metazoa</taxon>
        <taxon>Ecdysozoa</taxon>
        <taxon>Arthropoda</taxon>
        <taxon>Hexapoda</taxon>
        <taxon>Insecta</taxon>
        <taxon>Pterygota</taxon>
        <taxon>Neoptera</taxon>
        <taxon>Paraneoptera</taxon>
        <taxon>Hemiptera</taxon>
        <taxon>Sternorrhyncha</taxon>
        <taxon>Aphidomorpha</taxon>
        <taxon>Aphidoidea</taxon>
        <taxon>Aphididae</taxon>
        <taxon>Macrosiphini</taxon>
        <taxon>Acyrthosiphon</taxon>
    </lineage>
</organism>
<evidence type="ECO:0000313" key="2">
    <source>
        <dbReference type="EnsemblMetazoa" id="XP_008186535.1"/>
    </source>
</evidence>
<dbReference type="GeneID" id="103310340"/>